<organism evidence="1 2">
    <name type="scientific">Leucogyrophana mollusca</name>
    <dbReference type="NCBI Taxonomy" id="85980"/>
    <lineage>
        <taxon>Eukaryota</taxon>
        <taxon>Fungi</taxon>
        <taxon>Dikarya</taxon>
        <taxon>Basidiomycota</taxon>
        <taxon>Agaricomycotina</taxon>
        <taxon>Agaricomycetes</taxon>
        <taxon>Agaricomycetidae</taxon>
        <taxon>Boletales</taxon>
        <taxon>Boletales incertae sedis</taxon>
        <taxon>Leucogyrophana</taxon>
    </lineage>
</organism>
<protein>
    <submittedName>
        <fullName evidence="1">Uncharacterized protein</fullName>
    </submittedName>
</protein>
<comment type="caution">
    <text evidence="1">The sequence shown here is derived from an EMBL/GenBank/DDBJ whole genome shotgun (WGS) entry which is preliminary data.</text>
</comment>
<evidence type="ECO:0000313" key="2">
    <source>
        <dbReference type="Proteomes" id="UP000790709"/>
    </source>
</evidence>
<dbReference type="Proteomes" id="UP000790709">
    <property type="component" value="Unassembled WGS sequence"/>
</dbReference>
<name>A0ACB8BNW8_9AGAM</name>
<reference evidence="1" key="1">
    <citation type="journal article" date="2021" name="New Phytol.">
        <title>Evolutionary innovations through gain and loss of genes in the ectomycorrhizal Boletales.</title>
        <authorList>
            <person name="Wu G."/>
            <person name="Miyauchi S."/>
            <person name="Morin E."/>
            <person name="Kuo A."/>
            <person name="Drula E."/>
            <person name="Varga T."/>
            <person name="Kohler A."/>
            <person name="Feng B."/>
            <person name="Cao Y."/>
            <person name="Lipzen A."/>
            <person name="Daum C."/>
            <person name="Hundley H."/>
            <person name="Pangilinan J."/>
            <person name="Johnson J."/>
            <person name="Barry K."/>
            <person name="LaButti K."/>
            <person name="Ng V."/>
            <person name="Ahrendt S."/>
            <person name="Min B."/>
            <person name="Choi I.G."/>
            <person name="Park H."/>
            <person name="Plett J.M."/>
            <person name="Magnuson J."/>
            <person name="Spatafora J.W."/>
            <person name="Nagy L.G."/>
            <person name="Henrissat B."/>
            <person name="Grigoriev I.V."/>
            <person name="Yang Z.L."/>
            <person name="Xu J."/>
            <person name="Martin F.M."/>
        </authorList>
    </citation>
    <scope>NUCLEOTIDE SEQUENCE</scope>
    <source>
        <strain evidence="1">KUC20120723A-06</strain>
    </source>
</reference>
<sequence>MIASSVSPSIRYRPRRFAPGNRKTIGTGNIKMKILQSTTAPSDHPTSYSPESASSHALRNSAFTTALINLAQPPGPYKAGPRADFLEATFTNRHLSRLANSGVQ</sequence>
<gene>
    <name evidence="1" type="ORF">BV22DRAFT_295286</name>
</gene>
<proteinExistence type="predicted"/>
<keyword evidence="2" id="KW-1185">Reference proteome</keyword>
<evidence type="ECO:0000313" key="1">
    <source>
        <dbReference type="EMBL" id="KAH7927267.1"/>
    </source>
</evidence>
<accession>A0ACB8BNW8</accession>
<dbReference type="EMBL" id="MU266369">
    <property type="protein sequence ID" value="KAH7927267.1"/>
    <property type="molecule type" value="Genomic_DNA"/>
</dbReference>